<dbReference type="AlphaFoldDB" id="A0A6P1V371"/>
<dbReference type="RefSeq" id="WP_162122396.1">
    <property type="nucleotide sequence ID" value="NZ_CP048108.1"/>
</dbReference>
<protein>
    <submittedName>
        <fullName evidence="1">Terminase-like family protein</fullName>
    </submittedName>
</protein>
<sequence length="225" mass="25479">MRYEFSGLQSATLKILLADMGFEYQRRWFISQKRVRHITKTRQCGADWYFSLEALIDAIETGRSQYFIAPGESNSLSNNRRWMVHFSRLAGVDIAPDDSAIRLTNGAEIQFMGEQHTLAACNGNAYVSEYAWADKPANMFKVAKGISAHKNCRFTAYTSPSPSDEAYALWSSEKPDNQQRLSAYSALQQGSTILNLPDIEAEFSKEDFNMLFSAIWPQENSEVAK</sequence>
<dbReference type="Proteomes" id="UP000464389">
    <property type="component" value="Chromosome"/>
</dbReference>
<dbReference type="EMBL" id="CP048108">
    <property type="protein sequence ID" value="QHS48638.1"/>
    <property type="molecule type" value="Genomic_DNA"/>
</dbReference>
<dbReference type="Gene3D" id="3.40.50.300">
    <property type="entry name" value="P-loop containing nucleotide triphosphate hydrolases"/>
    <property type="match status" value="1"/>
</dbReference>
<proteinExistence type="predicted"/>
<name>A0A6P1V371_9ENTR</name>
<reference evidence="1 2" key="1">
    <citation type="submission" date="2020-01" db="EMBL/GenBank/DDBJ databases">
        <title>Bactrocera dorsalis gut bacteria genome.</title>
        <authorList>
            <person name="Zhang H."/>
            <person name="Cai Z."/>
        </authorList>
    </citation>
    <scope>NUCLEOTIDE SEQUENCE [LARGE SCALE GENOMIC DNA]</scope>
    <source>
        <strain evidence="1 2">BD177</strain>
    </source>
</reference>
<evidence type="ECO:0000313" key="1">
    <source>
        <dbReference type="EMBL" id="QHS48638.1"/>
    </source>
</evidence>
<gene>
    <name evidence="1" type="ORF">GW952_24985</name>
</gene>
<dbReference type="Pfam" id="PF03237">
    <property type="entry name" value="Terminase_6N"/>
    <property type="match status" value="1"/>
</dbReference>
<evidence type="ECO:0000313" key="2">
    <source>
        <dbReference type="Proteomes" id="UP000464389"/>
    </source>
</evidence>
<dbReference type="InterPro" id="IPR027417">
    <property type="entry name" value="P-loop_NTPase"/>
</dbReference>
<accession>A0A6P1V371</accession>
<organism evidence="1 2">
    <name type="scientific">Klebsiella michiganensis</name>
    <dbReference type="NCBI Taxonomy" id="1134687"/>
    <lineage>
        <taxon>Bacteria</taxon>
        <taxon>Pseudomonadati</taxon>
        <taxon>Pseudomonadota</taxon>
        <taxon>Gammaproteobacteria</taxon>
        <taxon>Enterobacterales</taxon>
        <taxon>Enterobacteriaceae</taxon>
        <taxon>Klebsiella/Raoultella group</taxon>
        <taxon>Klebsiella</taxon>
    </lineage>
</organism>